<name>A0AAW6Q4V9_9LACO</name>
<protein>
    <submittedName>
        <fullName evidence="1">Uncharacterized protein</fullName>
    </submittedName>
</protein>
<dbReference type="AlphaFoldDB" id="A0AAW6Q4V9"/>
<sequence>MKISFLAIMLVLLALFVRSYLVTNSTELRDGGIEVSSDIKNTLDEANRFRDRDLNIITKYGKSYYPVVLFYTKTNPNVFYKTREQVKPAESYRIFLF</sequence>
<dbReference type="RefSeq" id="WP_276469906.1">
    <property type="nucleotide sequence ID" value="NZ_JARKHV010000003.1"/>
</dbReference>
<dbReference type="Proteomes" id="UP001213566">
    <property type="component" value="Unassembled WGS sequence"/>
</dbReference>
<dbReference type="EMBL" id="JARKHV010000003">
    <property type="protein sequence ID" value="MDF4186416.1"/>
    <property type="molecule type" value="Genomic_DNA"/>
</dbReference>
<reference evidence="1" key="1">
    <citation type="submission" date="2023-02" db="EMBL/GenBank/DDBJ databases">
        <title>Draft Whole-Genome Sequences of competitive exclusion Lactobacillus salivarius strains for Poultry.</title>
        <authorList>
            <person name="Ma L.M."/>
            <person name="Lopez-Guerra N."/>
            <person name="Zhang G."/>
        </authorList>
    </citation>
    <scope>NUCLEOTIDE SEQUENCE</scope>
    <source>
        <strain evidence="1">Salm-9</strain>
    </source>
</reference>
<comment type="caution">
    <text evidence="1">The sequence shown here is derived from an EMBL/GenBank/DDBJ whole genome shotgun (WGS) entry which is preliminary data.</text>
</comment>
<evidence type="ECO:0000313" key="2">
    <source>
        <dbReference type="Proteomes" id="UP001213566"/>
    </source>
</evidence>
<evidence type="ECO:0000313" key="1">
    <source>
        <dbReference type="EMBL" id="MDF4186416.1"/>
    </source>
</evidence>
<accession>A0AAW6Q4V9</accession>
<gene>
    <name evidence="1" type="ORF">PV940_05095</name>
</gene>
<organism evidence="1 2">
    <name type="scientific">Ligilactobacillus salivarius</name>
    <dbReference type="NCBI Taxonomy" id="1624"/>
    <lineage>
        <taxon>Bacteria</taxon>
        <taxon>Bacillati</taxon>
        <taxon>Bacillota</taxon>
        <taxon>Bacilli</taxon>
        <taxon>Lactobacillales</taxon>
        <taxon>Lactobacillaceae</taxon>
        <taxon>Ligilactobacillus</taxon>
    </lineage>
</organism>
<proteinExistence type="predicted"/>